<name>A0A068RW28_9FUNG</name>
<accession>A0A068RW28</accession>
<dbReference type="AlphaFoldDB" id="A0A068RW28"/>
<dbReference type="VEuPathDB" id="FungiDB:LCOR_05135.1"/>
<dbReference type="EMBL" id="CBTN010000019">
    <property type="protein sequence ID" value="CDH53822.1"/>
    <property type="molecule type" value="Genomic_DNA"/>
</dbReference>
<evidence type="ECO:0000313" key="2">
    <source>
        <dbReference type="EMBL" id="CDH53822.1"/>
    </source>
</evidence>
<reference evidence="2" key="1">
    <citation type="submission" date="2013-08" db="EMBL/GenBank/DDBJ databases">
        <title>Gene expansion shapes genome architecture in the human pathogen Lichtheimia corymbifera: an evolutionary genomics analysis in the ancient terrestrial Mucorales (Mucoromycotina).</title>
        <authorList>
            <person name="Schwartze V.U."/>
            <person name="Winter S."/>
            <person name="Shelest E."/>
            <person name="Marcet-Houben M."/>
            <person name="Horn F."/>
            <person name="Wehner S."/>
            <person name="Hoffmann K."/>
            <person name="Riege K."/>
            <person name="Sammeth M."/>
            <person name="Nowrousian M."/>
            <person name="Valiante V."/>
            <person name="Linde J."/>
            <person name="Jacobsen I.D."/>
            <person name="Marz M."/>
            <person name="Brakhage A.A."/>
            <person name="Gabaldon T."/>
            <person name="Bocker S."/>
            <person name="Voigt K."/>
        </authorList>
    </citation>
    <scope>NUCLEOTIDE SEQUENCE [LARGE SCALE GENOMIC DNA]</scope>
    <source>
        <strain evidence="2">FSU 9682</strain>
    </source>
</reference>
<gene>
    <name evidence="2" type="ORF">LCOR_05135.1</name>
</gene>
<keyword evidence="3" id="KW-1185">Reference proteome</keyword>
<protein>
    <submittedName>
        <fullName evidence="2">Uncharacterized protein</fullName>
    </submittedName>
</protein>
<proteinExistence type="predicted"/>
<evidence type="ECO:0000256" key="1">
    <source>
        <dbReference type="SAM" id="MobiDB-lite"/>
    </source>
</evidence>
<sequence>MENTMPSADGTTSAINYNRNTSDLQLVERDTMKMTQNEETKNWMEKKAYQHLSQRHIRIGLGNGYDDGMELTKGVYSHG</sequence>
<feature type="region of interest" description="Disordered" evidence="1">
    <location>
        <begin position="1"/>
        <end position="20"/>
    </location>
</feature>
<comment type="caution">
    <text evidence="2">The sequence shown here is derived from an EMBL/GenBank/DDBJ whole genome shotgun (WGS) entry which is preliminary data.</text>
</comment>
<organism evidence="2 3">
    <name type="scientific">Lichtheimia corymbifera JMRC:FSU:9682</name>
    <dbReference type="NCBI Taxonomy" id="1263082"/>
    <lineage>
        <taxon>Eukaryota</taxon>
        <taxon>Fungi</taxon>
        <taxon>Fungi incertae sedis</taxon>
        <taxon>Mucoromycota</taxon>
        <taxon>Mucoromycotina</taxon>
        <taxon>Mucoromycetes</taxon>
        <taxon>Mucorales</taxon>
        <taxon>Lichtheimiaceae</taxon>
        <taxon>Lichtheimia</taxon>
    </lineage>
</organism>
<dbReference type="Proteomes" id="UP000027586">
    <property type="component" value="Unassembled WGS sequence"/>
</dbReference>
<evidence type="ECO:0000313" key="3">
    <source>
        <dbReference type="Proteomes" id="UP000027586"/>
    </source>
</evidence>